<feature type="transmembrane region" description="Helical" evidence="1">
    <location>
        <begin position="192"/>
        <end position="216"/>
    </location>
</feature>
<keyword evidence="3" id="KW-1185">Reference proteome</keyword>
<comment type="caution">
    <text evidence="2">The sequence shown here is derived from an EMBL/GenBank/DDBJ whole genome shotgun (WGS) entry which is preliminary data.</text>
</comment>
<evidence type="ECO:0008006" key="4">
    <source>
        <dbReference type="Google" id="ProtNLM"/>
    </source>
</evidence>
<feature type="transmembrane region" description="Helical" evidence="1">
    <location>
        <begin position="169"/>
        <end position="186"/>
    </location>
</feature>
<dbReference type="RefSeq" id="WP_160615304.1">
    <property type="nucleotide sequence ID" value="NZ_WTYR01000001.1"/>
</dbReference>
<dbReference type="AlphaFoldDB" id="A0A6I4U3I3"/>
<feature type="transmembrane region" description="Helical" evidence="1">
    <location>
        <begin position="283"/>
        <end position="303"/>
    </location>
</feature>
<keyword evidence="1" id="KW-0812">Transmembrane</keyword>
<dbReference type="Proteomes" id="UP000429229">
    <property type="component" value="Unassembled WGS sequence"/>
</dbReference>
<evidence type="ECO:0000313" key="3">
    <source>
        <dbReference type="Proteomes" id="UP000429229"/>
    </source>
</evidence>
<evidence type="ECO:0000313" key="2">
    <source>
        <dbReference type="EMBL" id="MXP08777.1"/>
    </source>
</evidence>
<sequence>MSLSDPLGWFAGFERPLRVLPRWGAALVLFGAIGALVWSSVAVSRYAQFDAVQKRETVEQREGRSDVDLYARINARMSEGQDYYTAALAEQRADNYPTRPFVTVRLPTMAWGALLWGERGWLFLAITLLGANLLAWIAAPPRATLIERIAVGLLIVACGIGATYERVGLVHDLVAGLLLSLALALYRPSRWWPALIAVALALAIREIALPFVLLWVAFAASQRRWRELGALGTLLALFAIVMAFHAWNVAEARLPGDPVSPGWQGLHGPQIVLNSLIKLTPLLLLQPAVAAPLALLPMLGWSAVGGRQGVFALVWFAGFGLGMALFARANNHYWVLLILPAYAAGIAFVPRALADLARALRGPTRSAASSAAVAPRSI</sequence>
<organism evidence="2 3">
    <name type="scientific">Alteriqipengyuania halimionae</name>
    <dbReference type="NCBI Taxonomy" id="1926630"/>
    <lineage>
        <taxon>Bacteria</taxon>
        <taxon>Pseudomonadati</taxon>
        <taxon>Pseudomonadota</taxon>
        <taxon>Alphaproteobacteria</taxon>
        <taxon>Sphingomonadales</taxon>
        <taxon>Erythrobacteraceae</taxon>
        <taxon>Alteriqipengyuania</taxon>
    </lineage>
</organism>
<feature type="transmembrane region" description="Helical" evidence="1">
    <location>
        <begin position="145"/>
        <end position="162"/>
    </location>
</feature>
<feature type="transmembrane region" description="Helical" evidence="1">
    <location>
        <begin position="228"/>
        <end position="247"/>
    </location>
</feature>
<keyword evidence="1" id="KW-1133">Transmembrane helix</keyword>
<protein>
    <recommendedName>
        <fullName evidence="4">DUF2029 domain-containing protein</fullName>
    </recommendedName>
</protein>
<gene>
    <name evidence="2" type="ORF">GRI68_01105</name>
</gene>
<feature type="transmembrane region" description="Helical" evidence="1">
    <location>
        <begin position="20"/>
        <end position="38"/>
    </location>
</feature>
<feature type="transmembrane region" description="Helical" evidence="1">
    <location>
        <begin position="121"/>
        <end position="139"/>
    </location>
</feature>
<reference evidence="2 3" key="1">
    <citation type="submission" date="2019-12" db="EMBL/GenBank/DDBJ databases">
        <title>Genomic-based taxomic classification of the family Erythrobacteraceae.</title>
        <authorList>
            <person name="Xu L."/>
        </authorList>
    </citation>
    <scope>NUCLEOTIDE SEQUENCE [LARGE SCALE GENOMIC DNA]</scope>
    <source>
        <strain evidence="2 3">LMG 29519</strain>
    </source>
</reference>
<proteinExistence type="predicted"/>
<name>A0A6I4U3I3_9SPHN</name>
<feature type="transmembrane region" description="Helical" evidence="1">
    <location>
        <begin position="310"/>
        <end position="327"/>
    </location>
</feature>
<accession>A0A6I4U3I3</accession>
<keyword evidence="1" id="KW-0472">Membrane</keyword>
<dbReference type="EMBL" id="WTYR01000001">
    <property type="protein sequence ID" value="MXP08777.1"/>
    <property type="molecule type" value="Genomic_DNA"/>
</dbReference>
<evidence type="ECO:0000256" key="1">
    <source>
        <dbReference type="SAM" id="Phobius"/>
    </source>
</evidence>
<feature type="transmembrane region" description="Helical" evidence="1">
    <location>
        <begin position="333"/>
        <end position="353"/>
    </location>
</feature>
<dbReference type="OrthoDB" id="8266279at2"/>